<dbReference type="GO" id="GO:0016020">
    <property type="term" value="C:membrane"/>
    <property type="evidence" value="ECO:0007669"/>
    <property type="project" value="UniProtKB-SubCell"/>
</dbReference>
<protein>
    <submittedName>
        <fullName evidence="9">Iron reductase domain protein</fullName>
    </submittedName>
</protein>
<evidence type="ECO:0000256" key="7">
    <source>
        <dbReference type="SAM" id="Phobius"/>
    </source>
</evidence>
<evidence type="ECO:0000313" key="9">
    <source>
        <dbReference type="EMBL" id="KAF2798037.1"/>
    </source>
</evidence>
<accession>A0A6A6XR66</accession>
<dbReference type="InterPro" id="IPR005018">
    <property type="entry name" value="DOMON_domain"/>
</dbReference>
<gene>
    <name evidence="9" type="ORF">K505DRAFT_225410</name>
</gene>
<keyword evidence="3 7" id="KW-0812">Transmembrane</keyword>
<feature type="non-terminal residue" evidence="9">
    <location>
        <position position="367"/>
    </location>
</feature>
<evidence type="ECO:0000256" key="2">
    <source>
        <dbReference type="ARBA" id="ARBA00022448"/>
    </source>
</evidence>
<organism evidence="9 10">
    <name type="scientific">Melanomma pulvis-pyrius CBS 109.77</name>
    <dbReference type="NCBI Taxonomy" id="1314802"/>
    <lineage>
        <taxon>Eukaryota</taxon>
        <taxon>Fungi</taxon>
        <taxon>Dikarya</taxon>
        <taxon>Ascomycota</taxon>
        <taxon>Pezizomycotina</taxon>
        <taxon>Dothideomycetes</taxon>
        <taxon>Pleosporomycetidae</taxon>
        <taxon>Pleosporales</taxon>
        <taxon>Melanommataceae</taxon>
        <taxon>Melanomma</taxon>
    </lineage>
</organism>
<feature type="non-terminal residue" evidence="9">
    <location>
        <position position="1"/>
    </location>
</feature>
<dbReference type="Pfam" id="PF16010">
    <property type="entry name" value="CDH-cyt"/>
    <property type="match status" value="1"/>
</dbReference>
<feature type="transmembrane region" description="Helical" evidence="7">
    <location>
        <begin position="339"/>
        <end position="359"/>
    </location>
</feature>
<evidence type="ECO:0000256" key="1">
    <source>
        <dbReference type="ARBA" id="ARBA00004370"/>
    </source>
</evidence>
<dbReference type="Gene3D" id="1.20.120.1770">
    <property type="match status" value="1"/>
</dbReference>
<keyword evidence="5 7" id="KW-1133">Transmembrane helix</keyword>
<proteinExistence type="predicted"/>
<evidence type="ECO:0000256" key="6">
    <source>
        <dbReference type="ARBA" id="ARBA00023136"/>
    </source>
</evidence>
<evidence type="ECO:0000256" key="5">
    <source>
        <dbReference type="ARBA" id="ARBA00022989"/>
    </source>
</evidence>
<dbReference type="PANTHER" id="PTHR47797">
    <property type="entry name" value="DEHYDROGENASE, PUTATIVE (AFU_ORTHOLOGUE AFUA_8G05805)-RELATED"/>
    <property type="match status" value="1"/>
</dbReference>
<evidence type="ECO:0000313" key="10">
    <source>
        <dbReference type="Proteomes" id="UP000799757"/>
    </source>
</evidence>
<dbReference type="CDD" id="cd09630">
    <property type="entry name" value="CDH_like_cytochrome"/>
    <property type="match status" value="1"/>
</dbReference>
<dbReference type="SMART" id="SM00664">
    <property type="entry name" value="DoH"/>
    <property type="match status" value="1"/>
</dbReference>
<dbReference type="SUPFAM" id="SSF49344">
    <property type="entry name" value="CBD9-like"/>
    <property type="match status" value="1"/>
</dbReference>
<feature type="domain" description="Cytochrome b561" evidence="8">
    <location>
        <begin position="165"/>
        <end position="363"/>
    </location>
</feature>
<feature type="transmembrane region" description="Helical" evidence="7">
    <location>
        <begin position="239"/>
        <end position="259"/>
    </location>
</feature>
<dbReference type="PANTHER" id="PTHR47797:SF1">
    <property type="entry name" value="CYTOCHROME B561 DOMAIN-CONTAINING PROTEIN-RELATED"/>
    <property type="match status" value="1"/>
</dbReference>
<evidence type="ECO:0000256" key="3">
    <source>
        <dbReference type="ARBA" id="ARBA00022692"/>
    </source>
</evidence>
<name>A0A6A6XR66_9PLEO</name>
<dbReference type="AlphaFoldDB" id="A0A6A6XR66"/>
<keyword evidence="4" id="KW-0249">Electron transport</keyword>
<sequence length="367" mass="39699">CPSPDLCFSLNVPDVSISSGSGELYLQITGASSYSWVGIAQGESMAGAHYFVMYTSGDSTNVTVSTRVADGHSMPTFNPSTTIELLEGSGIENGIMTANIHCRCPSSNCGSWNGGSMDLTARSTNWIWAHRSGDAINSDDASATIVEHDLYGTLTFDASAHGGSSTNPFLSLSSSTPTIAPPTSTGSVTTSSGPPPRIVRLYTAHAILACFAWASIFPIGGIMIRLLSFPHLLWLHAGLQIFGFCIYTAAVGLGIKLAVNPLFWRLGNKHVVIGLVVFIMFFVQGFAGYAHHLLFKKYQKRTLFSYFHLWSGRLCVTLGMINAGFGFQITRKGFSNWEVITYTVFAVTIWVTYVVSIVVGESRRRKS</sequence>
<dbReference type="EMBL" id="MU001792">
    <property type="protein sequence ID" value="KAF2798037.1"/>
    <property type="molecule type" value="Genomic_DNA"/>
</dbReference>
<dbReference type="Proteomes" id="UP000799757">
    <property type="component" value="Unassembled WGS sequence"/>
</dbReference>
<dbReference type="Gene3D" id="2.60.40.1210">
    <property type="entry name" value="Cellobiose dehydrogenase, cytochrome domain"/>
    <property type="match status" value="1"/>
</dbReference>
<feature type="transmembrane region" description="Helical" evidence="7">
    <location>
        <begin position="202"/>
        <end position="227"/>
    </location>
</feature>
<feature type="transmembrane region" description="Helical" evidence="7">
    <location>
        <begin position="271"/>
        <end position="295"/>
    </location>
</feature>
<comment type="subcellular location">
    <subcellularLocation>
        <location evidence="1">Membrane</location>
    </subcellularLocation>
</comment>
<dbReference type="SMART" id="SM00665">
    <property type="entry name" value="B561"/>
    <property type="match status" value="1"/>
</dbReference>
<dbReference type="InterPro" id="IPR006593">
    <property type="entry name" value="Cyt_b561/ferric_Rdtase_TM"/>
</dbReference>
<dbReference type="CDD" id="cd08760">
    <property type="entry name" value="Cyt_b561_FRRS1_like"/>
    <property type="match status" value="1"/>
</dbReference>
<feature type="transmembrane region" description="Helical" evidence="7">
    <location>
        <begin position="307"/>
        <end position="327"/>
    </location>
</feature>
<keyword evidence="6 7" id="KW-0472">Membrane</keyword>
<evidence type="ECO:0000256" key="4">
    <source>
        <dbReference type="ARBA" id="ARBA00022982"/>
    </source>
</evidence>
<dbReference type="InterPro" id="IPR015920">
    <property type="entry name" value="Cellobiose_DH-like_cyt"/>
</dbReference>
<reference evidence="9" key="1">
    <citation type="journal article" date="2020" name="Stud. Mycol.">
        <title>101 Dothideomycetes genomes: a test case for predicting lifestyles and emergence of pathogens.</title>
        <authorList>
            <person name="Haridas S."/>
            <person name="Albert R."/>
            <person name="Binder M."/>
            <person name="Bloem J."/>
            <person name="Labutti K."/>
            <person name="Salamov A."/>
            <person name="Andreopoulos B."/>
            <person name="Baker S."/>
            <person name="Barry K."/>
            <person name="Bills G."/>
            <person name="Bluhm B."/>
            <person name="Cannon C."/>
            <person name="Castanera R."/>
            <person name="Culley D."/>
            <person name="Daum C."/>
            <person name="Ezra D."/>
            <person name="Gonzalez J."/>
            <person name="Henrissat B."/>
            <person name="Kuo A."/>
            <person name="Liang C."/>
            <person name="Lipzen A."/>
            <person name="Lutzoni F."/>
            <person name="Magnuson J."/>
            <person name="Mondo S."/>
            <person name="Nolan M."/>
            <person name="Ohm R."/>
            <person name="Pangilinan J."/>
            <person name="Park H.-J."/>
            <person name="Ramirez L."/>
            <person name="Alfaro M."/>
            <person name="Sun H."/>
            <person name="Tritt A."/>
            <person name="Yoshinaga Y."/>
            <person name="Zwiers L.-H."/>
            <person name="Turgeon B."/>
            <person name="Goodwin S."/>
            <person name="Spatafora J."/>
            <person name="Crous P."/>
            <person name="Grigoriev I."/>
        </authorList>
    </citation>
    <scope>NUCLEOTIDE SEQUENCE</scope>
    <source>
        <strain evidence="9">CBS 109.77</strain>
    </source>
</reference>
<keyword evidence="10" id="KW-1185">Reference proteome</keyword>
<evidence type="ECO:0000259" key="8">
    <source>
        <dbReference type="PROSITE" id="PS50939"/>
    </source>
</evidence>
<dbReference type="OrthoDB" id="19261at2759"/>
<dbReference type="PROSITE" id="PS50939">
    <property type="entry name" value="CYTOCHROME_B561"/>
    <property type="match status" value="1"/>
</dbReference>
<keyword evidence="2" id="KW-0813">Transport</keyword>